<sequence length="57" mass="6518">MAPTPSLNILTENKLNENNYKELKKNMIIVLSYKKLKIVLDNKCALATQAEDRKGRV</sequence>
<accession>A0ABR0MG26</accession>
<keyword evidence="2" id="KW-1185">Reference proteome</keyword>
<reference evidence="1 2" key="1">
    <citation type="submission" date="2023-03" db="EMBL/GenBank/DDBJ databases">
        <title>WGS of Gossypium arboreum.</title>
        <authorList>
            <person name="Yu D."/>
        </authorList>
    </citation>
    <scope>NUCLEOTIDE SEQUENCE [LARGE SCALE GENOMIC DNA]</scope>
    <source>
        <tissue evidence="1">Leaf</tissue>
    </source>
</reference>
<dbReference type="Proteomes" id="UP001358586">
    <property type="component" value="Chromosome 13"/>
</dbReference>
<dbReference type="EMBL" id="JARKNE010000013">
    <property type="protein sequence ID" value="KAK5771530.1"/>
    <property type="molecule type" value="Genomic_DNA"/>
</dbReference>
<organism evidence="1 2">
    <name type="scientific">Gossypium arboreum</name>
    <name type="common">Tree cotton</name>
    <name type="synonym">Gossypium nanking</name>
    <dbReference type="NCBI Taxonomy" id="29729"/>
    <lineage>
        <taxon>Eukaryota</taxon>
        <taxon>Viridiplantae</taxon>
        <taxon>Streptophyta</taxon>
        <taxon>Embryophyta</taxon>
        <taxon>Tracheophyta</taxon>
        <taxon>Spermatophyta</taxon>
        <taxon>Magnoliopsida</taxon>
        <taxon>eudicotyledons</taxon>
        <taxon>Gunneridae</taxon>
        <taxon>Pentapetalae</taxon>
        <taxon>rosids</taxon>
        <taxon>malvids</taxon>
        <taxon>Malvales</taxon>
        <taxon>Malvaceae</taxon>
        <taxon>Malvoideae</taxon>
        <taxon>Gossypium</taxon>
    </lineage>
</organism>
<gene>
    <name evidence="1" type="ORF">PVK06_047747</name>
</gene>
<evidence type="ECO:0000313" key="1">
    <source>
        <dbReference type="EMBL" id="KAK5771530.1"/>
    </source>
</evidence>
<protein>
    <submittedName>
        <fullName evidence="1">Uncharacterized protein</fullName>
    </submittedName>
</protein>
<comment type="caution">
    <text evidence="1">The sequence shown here is derived from an EMBL/GenBank/DDBJ whole genome shotgun (WGS) entry which is preliminary data.</text>
</comment>
<name>A0ABR0MG26_GOSAR</name>
<proteinExistence type="predicted"/>
<evidence type="ECO:0000313" key="2">
    <source>
        <dbReference type="Proteomes" id="UP001358586"/>
    </source>
</evidence>